<evidence type="ECO:0000259" key="12">
    <source>
        <dbReference type="PROSITE" id="PS50214"/>
    </source>
</evidence>
<dbReference type="SUPFAM" id="SSF57552">
    <property type="entry name" value="Blood coagulation inhibitor (disintegrin)"/>
    <property type="match status" value="1"/>
</dbReference>
<dbReference type="SMART" id="SM00050">
    <property type="entry name" value="DISIN"/>
    <property type="match status" value="1"/>
</dbReference>
<dbReference type="PROSITE" id="PS01186">
    <property type="entry name" value="EGF_2"/>
    <property type="match status" value="1"/>
</dbReference>
<gene>
    <name evidence="14" type="primary">LOC109675387</name>
</gene>
<sequence>MLSLLLVLSGLGRLTSTGLYFETPLLQITVPRKIETNTKDGKEPEAHVTYLISFEGKTYTLLLKKQSFLHPNFLTYSYSKLGALQTESSFIKSHCFYQGHAAEIPRSVVTLSTCSGLRGLLQLENSSYGIEPLESSATYEHMFYEVKNNKIDYSPLKEHYPKLDQSYRILVKPEKYSDIAQSKRTMKMRLFVDKALYDYMGSEIGVATQKIVLIFGLINTMFSQINMTIMLSSLEVWSDKNRISTDGDADEVLQRFLKWKQKSFSQRPNDMAYLLLYKDHPDYVGATYHGTACDPRFAAGIALHPKAITLEAFSVVIAQLLGINLGLTYDDIYNCYCPGSSCIMNPEAIQSHGIKTFSSCSMDGFKQMVSQPEFECLQNQKVSEVILQPKQATCGNGILESGEDCDCGPPEKCVYKKCCNPTACTLIGKAECGTGPCCNAKTCEINERGMLCRKSKDMCDFPEFCNGTSEFCVPDVQSANLEPCNNRSAFCLNGICRDPDRQCADLFGKYAKGSNYLCAQEVNIQGDKFGNCHGNCNFQFILCGKIVCHWTKSEIIPQTVYDIQYTYLGGHVCVSAHLRKNDRQDNTYVHDGTICGPNQACLGGQCKFVSTFKNKSECDSLVKCQGHGVCNSLHNCHCDVGYSPPSCDPTPSSPGGSMDDGYWIPQDKRVLLIKKQNRATPYKNGLFISFFVFLPFLILTAFLVFKWNKLKEYRNRSETVSEGSTTEDSSTYSQS</sequence>
<dbReference type="PANTHER" id="PTHR11905:SF26">
    <property type="entry name" value="A DISINTEGRIN AND METALLOPEPTIDASE DOMAIN 3"/>
    <property type="match status" value="1"/>
</dbReference>
<organism evidence="14">
    <name type="scientific">Castor canadensis</name>
    <name type="common">American beaver</name>
    <dbReference type="NCBI Taxonomy" id="51338"/>
    <lineage>
        <taxon>Eukaryota</taxon>
        <taxon>Metazoa</taxon>
        <taxon>Chordata</taxon>
        <taxon>Craniata</taxon>
        <taxon>Vertebrata</taxon>
        <taxon>Euteleostomi</taxon>
        <taxon>Mammalia</taxon>
        <taxon>Eutheria</taxon>
        <taxon>Euarchontoglires</taxon>
        <taxon>Glires</taxon>
        <taxon>Rodentia</taxon>
        <taxon>Castorimorpha</taxon>
        <taxon>Castoridae</taxon>
        <taxon>Castor</taxon>
    </lineage>
</organism>
<evidence type="ECO:0000256" key="6">
    <source>
        <dbReference type="PROSITE-ProRule" id="PRU00068"/>
    </source>
</evidence>
<dbReference type="InterPro" id="IPR001590">
    <property type="entry name" value="Peptidase_M12B"/>
</dbReference>
<keyword evidence="4 9" id="KW-0472">Membrane</keyword>
<dbReference type="InterPro" id="IPR000742">
    <property type="entry name" value="EGF"/>
</dbReference>
<dbReference type="InterPro" id="IPR034027">
    <property type="entry name" value="Reprolysin_adamalysin"/>
</dbReference>
<dbReference type="Pfam" id="PF08516">
    <property type="entry name" value="ADAM_CR"/>
    <property type="match status" value="1"/>
</dbReference>
<feature type="disulfide bond" evidence="6">
    <location>
        <begin position="452"/>
        <end position="472"/>
    </location>
</feature>
<evidence type="ECO:0000256" key="9">
    <source>
        <dbReference type="SAM" id="Phobius"/>
    </source>
</evidence>
<keyword evidence="2 9" id="KW-0812">Transmembrane</keyword>
<dbReference type="GO" id="GO:0005886">
    <property type="term" value="C:plasma membrane"/>
    <property type="evidence" value="ECO:0007669"/>
    <property type="project" value="TreeGrafter"/>
</dbReference>
<evidence type="ECO:0000256" key="1">
    <source>
        <dbReference type="ARBA" id="ARBA00004167"/>
    </source>
</evidence>
<feature type="transmembrane region" description="Helical" evidence="9">
    <location>
        <begin position="685"/>
        <end position="705"/>
    </location>
</feature>
<feature type="domain" description="Disintegrin" evidence="12">
    <location>
        <begin position="391"/>
        <end position="480"/>
    </location>
</feature>
<dbReference type="CDD" id="cd04269">
    <property type="entry name" value="ZnMc_adamalysin_II_like"/>
    <property type="match status" value="1"/>
</dbReference>
<dbReference type="InterPro" id="IPR036436">
    <property type="entry name" value="Disintegrin_dom_sf"/>
</dbReference>
<dbReference type="PROSITE" id="PS50214">
    <property type="entry name" value="DISINTEGRIN_2"/>
    <property type="match status" value="1"/>
</dbReference>
<dbReference type="Pfam" id="PF01562">
    <property type="entry name" value="Pep_M12B_propep"/>
    <property type="match status" value="1"/>
</dbReference>
<keyword evidence="10" id="KW-0732">Signal</keyword>
<dbReference type="SUPFAM" id="SSF55486">
    <property type="entry name" value="Metalloproteases ('zincins'), catalytic domain"/>
    <property type="match status" value="1"/>
</dbReference>
<feature type="signal peptide" evidence="10">
    <location>
        <begin position="1"/>
        <end position="17"/>
    </location>
</feature>
<keyword evidence="7" id="KW-0245">EGF-like domain</keyword>
<dbReference type="GO" id="GO:0008584">
    <property type="term" value="P:male gonad development"/>
    <property type="evidence" value="ECO:0007669"/>
    <property type="project" value="TreeGrafter"/>
</dbReference>
<dbReference type="Pfam" id="PF00200">
    <property type="entry name" value="Disintegrin"/>
    <property type="match status" value="1"/>
</dbReference>
<evidence type="ECO:0000259" key="11">
    <source>
        <dbReference type="PROSITE" id="PS50026"/>
    </source>
</evidence>
<evidence type="ECO:0000313" key="14">
    <source>
        <dbReference type="RefSeq" id="XP_020007699.1"/>
    </source>
</evidence>
<feature type="disulfide bond" evidence="7">
    <location>
        <begin position="638"/>
        <end position="647"/>
    </location>
</feature>
<comment type="subcellular location">
    <subcellularLocation>
        <location evidence="1">Membrane</location>
        <topology evidence="1">Single-pass membrane protein</topology>
    </subcellularLocation>
</comment>
<dbReference type="GO" id="GO:0004222">
    <property type="term" value="F:metalloendopeptidase activity"/>
    <property type="evidence" value="ECO:0007669"/>
    <property type="project" value="InterPro"/>
</dbReference>
<evidence type="ECO:0000256" key="2">
    <source>
        <dbReference type="ARBA" id="ARBA00022692"/>
    </source>
</evidence>
<evidence type="ECO:0000256" key="5">
    <source>
        <dbReference type="ARBA" id="ARBA00023157"/>
    </source>
</evidence>
<reference evidence="14" key="1">
    <citation type="submission" date="2025-08" db="UniProtKB">
        <authorList>
            <consortium name="RefSeq"/>
        </authorList>
    </citation>
    <scope>IDENTIFICATION</scope>
    <source>
        <tissue evidence="14">Leukocyte</tissue>
    </source>
</reference>
<evidence type="ECO:0000256" key="7">
    <source>
        <dbReference type="PROSITE-ProRule" id="PRU00076"/>
    </source>
</evidence>
<dbReference type="InterPro" id="IPR006586">
    <property type="entry name" value="ADAM_Cys-rich"/>
</dbReference>
<dbReference type="PROSITE" id="PS50026">
    <property type="entry name" value="EGF_3"/>
    <property type="match status" value="1"/>
</dbReference>
<evidence type="ECO:0000256" key="3">
    <source>
        <dbReference type="ARBA" id="ARBA00022989"/>
    </source>
</evidence>
<dbReference type="GO" id="GO:0007155">
    <property type="term" value="P:cell adhesion"/>
    <property type="evidence" value="ECO:0007669"/>
    <property type="project" value="TreeGrafter"/>
</dbReference>
<proteinExistence type="predicted"/>
<dbReference type="PANTHER" id="PTHR11905">
    <property type="entry name" value="ADAM A DISINTEGRIN AND METALLOPROTEASE DOMAIN"/>
    <property type="match status" value="1"/>
</dbReference>
<dbReference type="GO" id="GO:0006508">
    <property type="term" value="P:proteolysis"/>
    <property type="evidence" value="ECO:0007669"/>
    <property type="project" value="InterPro"/>
</dbReference>
<dbReference type="RefSeq" id="XP_020007699.1">
    <property type="nucleotide sequence ID" value="XM_020152110.1"/>
</dbReference>
<dbReference type="FunFam" id="4.10.70.10:FF:000001">
    <property type="entry name" value="Disintegrin and metalloproteinase domain-containing protein 22"/>
    <property type="match status" value="1"/>
</dbReference>
<comment type="caution">
    <text evidence="7">Lacks conserved residue(s) required for the propagation of feature annotation.</text>
</comment>
<dbReference type="PROSITE" id="PS50215">
    <property type="entry name" value="ADAM_MEPRO"/>
    <property type="match status" value="1"/>
</dbReference>
<dbReference type="GO" id="GO:0007339">
    <property type="term" value="P:binding of sperm to zona pellucida"/>
    <property type="evidence" value="ECO:0007669"/>
    <property type="project" value="TreeGrafter"/>
</dbReference>
<accession>A0A8B7TJ78</accession>
<keyword evidence="3 9" id="KW-1133">Transmembrane helix</keyword>
<dbReference type="KEGG" id="ccan:109675387"/>
<evidence type="ECO:0000256" key="8">
    <source>
        <dbReference type="PROSITE-ProRule" id="PRU00276"/>
    </source>
</evidence>
<feature type="domain" description="Peptidase M12B" evidence="13">
    <location>
        <begin position="184"/>
        <end position="381"/>
    </location>
</feature>
<dbReference type="OrthoDB" id="5951731at2759"/>
<dbReference type="Gene3D" id="4.10.70.10">
    <property type="entry name" value="Disintegrin domain"/>
    <property type="match status" value="1"/>
</dbReference>
<evidence type="ECO:0000256" key="10">
    <source>
        <dbReference type="SAM" id="SignalP"/>
    </source>
</evidence>
<dbReference type="AlphaFoldDB" id="A0A8B7TJ78"/>
<feature type="disulfide bond" evidence="8">
    <location>
        <begin position="337"/>
        <end position="342"/>
    </location>
</feature>
<dbReference type="SMART" id="SM00608">
    <property type="entry name" value="ACR"/>
    <property type="match status" value="1"/>
</dbReference>
<dbReference type="InterPro" id="IPR001762">
    <property type="entry name" value="Disintegrin_dom"/>
</dbReference>
<evidence type="ECO:0000256" key="4">
    <source>
        <dbReference type="ARBA" id="ARBA00023136"/>
    </source>
</evidence>
<feature type="chain" id="PRO_5034358009" evidence="10">
    <location>
        <begin position="18"/>
        <end position="735"/>
    </location>
</feature>
<dbReference type="InterPro" id="IPR024079">
    <property type="entry name" value="MetalloPept_cat_dom_sf"/>
</dbReference>
<dbReference type="Pfam" id="PF01421">
    <property type="entry name" value="Reprolysin"/>
    <property type="match status" value="1"/>
</dbReference>
<keyword evidence="5 7" id="KW-1015">Disulfide bond</keyword>
<name>A0A8B7TJ78_CASCN</name>
<protein>
    <submittedName>
        <fullName evidence="14">Disintegrin and metalloproteinase domain-containing protein 18-like</fullName>
    </submittedName>
</protein>
<dbReference type="InterPro" id="IPR002870">
    <property type="entry name" value="Peptidase_M12B_N"/>
</dbReference>
<feature type="domain" description="EGF-like" evidence="11">
    <location>
        <begin position="614"/>
        <end position="648"/>
    </location>
</feature>
<evidence type="ECO:0000259" key="13">
    <source>
        <dbReference type="PROSITE" id="PS50215"/>
    </source>
</evidence>
<dbReference type="Gene3D" id="3.40.390.10">
    <property type="entry name" value="Collagenase (Catalytic Domain)"/>
    <property type="match status" value="1"/>
</dbReference>